<sequence>MDRKMTGDYMGWLIFGGGIILLLEIAFFNSGLVFSIFLSVALIYIGRKKSPSKFGKFLFWIGIAVLIASLMNMITLKLVLIGMLVMVFIQFIQSKKTPKRIAPAIEVPNPEGGPRQMARTKPLFENILFGQQKTPGHVYDWNDINIQAGVGDTTIDLSYTVFPKGETVIFIRNFIGNVQILVPYEMEVSINHSVMAGSTTIFGEEEEKVFNQVYQLKTADYDESIQKVKIFTSLIVGNLEVSRI</sequence>
<comment type="caution">
    <text evidence="3">The sequence shown here is derived from an EMBL/GenBank/DDBJ whole genome shotgun (WGS) entry which is preliminary data.</text>
</comment>
<dbReference type="Pfam" id="PF09922">
    <property type="entry name" value="LiaF-like_C"/>
    <property type="match status" value="1"/>
</dbReference>
<name>A0A3D8GRV0_9BACI</name>
<feature type="transmembrane region" description="Helical" evidence="1">
    <location>
        <begin position="12"/>
        <end position="45"/>
    </location>
</feature>
<organism evidence="3 4">
    <name type="scientific">Neobacillus piezotolerans</name>
    <dbReference type="NCBI Taxonomy" id="2259171"/>
    <lineage>
        <taxon>Bacteria</taxon>
        <taxon>Bacillati</taxon>
        <taxon>Bacillota</taxon>
        <taxon>Bacilli</taxon>
        <taxon>Bacillales</taxon>
        <taxon>Bacillaceae</taxon>
        <taxon>Neobacillus</taxon>
    </lineage>
</organism>
<dbReference type="InterPro" id="IPR047793">
    <property type="entry name" value="LiaF_C"/>
</dbReference>
<dbReference type="InterPro" id="IPR024425">
    <property type="entry name" value="LiaF-like_C"/>
</dbReference>
<feature type="transmembrane region" description="Helical" evidence="1">
    <location>
        <begin position="57"/>
        <end position="89"/>
    </location>
</feature>
<dbReference type="InterPro" id="IPR016975">
    <property type="entry name" value="Cell_wall_LiaF"/>
</dbReference>
<evidence type="ECO:0000313" key="4">
    <source>
        <dbReference type="Proteomes" id="UP000257144"/>
    </source>
</evidence>
<evidence type="ECO:0000256" key="1">
    <source>
        <dbReference type="SAM" id="Phobius"/>
    </source>
</evidence>
<gene>
    <name evidence="3" type="ORF">DRW41_12215</name>
</gene>
<keyword evidence="1" id="KW-0472">Membrane</keyword>
<keyword evidence="1" id="KW-0812">Transmembrane</keyword>
<dbReference type="PIRSF" id="PIRSF031509">
    <property type="entry name" value="Cell_wall_LiaF/YvqF"/>
    <property type="match status" value="1"/>
</dbReference>
<dbReference type="Proteomes" id="UP000257144">
    <property type="component" value="Unassembled WGS sequence"/>
</dbReference>
<proteinExistence type="predicted"/>
<evidence type="ECO:0000259" key="2">
    <source>
        <dbReference type="Pfam" id="PF09922"/>
    </source>
</evidence>
<evidence type="ECO:0000313" key="3">
    <source>
        <dbReference type="EMBL" id="RDU36806.1"/>
    </source>
</evidence>
<dbReference type="GO" id="GO:0016020">
    <property type="term" value="C:membrane"/>
    <property type="evidence" value="ECO:0007669"/>
    <property type="project" value="InterPro"/>
</dbReference>
<keyword evidence="1" id="KW-1133">Transmembrane helix</keyword>
<dbReference type="AlphaFoldDB" id="A0A3D8GRV0"/>
<dbReference type="RefSeq" id="WP_115452279.1">
    <property type="nucleotide sequence ID" value="NZ_QNQT01000004.1"/>
</dbReference>
<accession>A0A3D8GRV0</accession>
<dbReference type="EMBL" id="QNQT01000004">
    <property type="protein sequence ID" value="RDU36806.1"/>
    <property type="molecule type" value="Genomic_DNA"/>
</dbReference>
<protein>
    <submittedName>
        <fullName evidence="3">Cell wall-active antibiotics response protein</fullName>
    </submittedName>
</protein>
<reference evidence="3 4" key="1">
    <citation type="submission" date="2018-07" db="EMBL/GenBank/DDBJ databases">
        <title>Bacillus sp. YLB-04 draft genome sequence.</title>
        <authorList>
            <person name="Yu L."/>
            <person name="Tang X."/>
        </authorList>
    </citation>
    <scope>NUCLEOTIDE SEQUENCE [LARGE SCALE GENOMIC DNA]</scope>
    <source>
        <strain evidence="3 4">YLB-04</strain>
    </source>
</reference>
<feature type="domain" description="Cell wall-active antibiotics response LiaF-like C-terminal" evidence="2">
    <location>
        <begin position="129"/>
        <end position="241"/>
    </location>
</feature>
<dbReference type="NCBIfam" id="NF040535">
    <property type="entry name" value="LiaF_C_term"/>
    <property type="match status" value="1"/>
</dbReference>
<dbReference type="OrthoDB" id="2351415at2"/>
<keyword evidence="4" id="KW-1185">Reference proteome</keyword>